<gene>
    <name evidence="1" type="ORF">P5673_026666</name>
</gene>
<reference evidence="1" key="1">
    <citation type="journal article" date="2023" name="G3 (Bethesda)">
        <title>Whole genome assembly and annotation of the endangered Caribbean coral Acropora cervicornis.</title>
        <authorList>
            <person name="Selwyn J.D."/>
            <person name="Vollmer S.V."/>
        </authorList>
    </citation>
    <scope>NUCLEOTIDE SEQUENCE</scope>
    <source>
        <strain evidence="1">K2</strain>
    </source>
</reference>
<dbReference type="EMBL" id="JARQWQ010000088">
    <property type="protein sequence ID" value="KAK2552344.1"/>
    <property type="molecule type" value="Genomic_DNA"/>
</dbReference>
<reference evidence="1" key="2">
    <citation type="journal article" date="2023" name="Science">
        <title>Genomic signatures of disease resistance in endangered staghorn corals.</title>
        <authorList>
            <person name="Vollmer S.V."/>
            <person name="Selwyn J.D."/>
            <person name="Despard B.A."/>
            <person name="Roesel C.L."/>
        </authorList>
    </citation>
    <scope>NUCLEOTIDE SEQUENCE</scope>
    <source>
        <strain evidence="1">K2</strain>
    </source>
</reference>
<protein>
    <submittedName>
        <fullName evidence="1">Uncharacterized protein</fullName>
    </submittedName>
</protein>
<dbReference type="AlphaFoldDB" id="A0AAD9Q0A5"/>
<keyword evidence="2" id="KW-1185">Reference proteome</keyword>
<organism evidence="1 2">
    <name type="scientific">Acropora cervicornis</name>
    <name type="common">Staghorn coral</name>
    <dbReference type="NCBI Taxonomy" id="6130"/>
    <lineage>
        <taxon>Eukaryota</taxon>
        <taxon>Metazoa</taxon>
        <taxon>Cnidaria</taxon>
        <taxon>Anthozoa</taxon>
        <taxon>Hexacorallia</taxon>
        <taxon>Scleractinia</taxon>
        <taxon>Astrocoeniina</taxon>
        <taxon>Acroporidae</taxon>
        <taxon>Acropora</taxon>
    </lineage>
</organism>
<proteinExistence type="predicted"/>
<evidence type="ECO:0000313" key="1">
    <source>
        <dbReference type="EMBL" id="KAK2552344.1"/>
    </source>
</evidence>
<evidence type="ECO:0000313" key="2">
    <source>
        <dbReference type="Proteomes" id="UP001249851"/>
    </source>
</evidence>
<comment type="caution">
    <text evidence="1">The sequence shown here is derived from an EMBL/GenBank/DDBJ whole genome shotgun (WGS) entry which is preliminary data.</text>
</comment>
<name>A0AAD9Q0A5_ACRCE</name>
<accession>A0AAD9Q0A5</accession>
<sequence>MMMAQGGRSLLWTKILKFFVSVSSLCKLFSKGLNLTFIWPWAMENLERICKSTFKMMAR</sequence>
<dbReference type="Proteomes" id="UP001249851">
    <property type="component" value="Unassembled WGS sequence"/>
</dbReference>